<name>A0A5C6N0X2_9TELE</name>
<keyword evidence="3" id="KW-1185">Reference proteome</keyword>
<organism evidence="2 3">
    <name type="scientific">Takifugu flavidus</name>
    <name type="common">sansaifugu</name>
    <dbReference type="NCBI Taxonomy" id="433684"/>
    <lineage>
        <taxon>Eukaryota</taxon>
        <taxon>Metazoa</taxon>
        <taxon>Chordata</taxon>
        <taxon>Craniata</taxon>
        <taxon>Vertebrata</taxon>
        <taxon>Euteleostomi</taxon>
        <taxon>Actinopterygii</taxon>
        <taxon>Neopterygii</taxon>
        <taxon>Teleostei</taxon>
        <taxon>Neoteleostei</taxon>
        <taxon>Acanthomorphata</taxon>
        <taxon>Eupercaria</taxon>
        <taxon>Tetraodontiformes</taxon>
        <taxon>Tetradontoidea</taxon>
        <taxon>Tetraodontidae</taxon>
        <taxon>Takifugu</taxon>
    </lineage>
</organism>
<proteinExistence type="predicted"/>
<gene>
    <name evidence="2" type="ORF">D4764_06G0008500</name>
</gene>
<feature type="region of interest" description="Disordered" evidence="1">
    <location>
        <begin position="166"/>
        <end position="191"/>
    </location>
</feature>
<feature type="compositionally biased region" description="Basic and acidic residues" evidence="1">
    <location>
        <begin position="1"/>
        <end position="18"/>
    </location>
</feature>
<dbReference type="EMBL" id="RHFK02000019">
    <property type="protein sequence ID" value="TWW59320.1"/>
    <property type="molecule type" value="Genomic_DNA"/>
</dbReference>
<feature type="compositionally biased region" description="Acidic residues" evidence="1">
    <location>
        <begin position="19"/>
        <end position="32"/>
    </location>
</feature>
<protein>
    <submittedName>
        <fullName evidence="2">Uncharacterized protein</fullName>
    </submittedName>
</protein>
<feature type="compositionally biased region" description="Basic and acidic residues" evidence="1">
    <location>
        <begin position="33"/>
        <end position="44"/>
    </location>
</feature>
<comment type="caution">
    <text evidence="2">The sequence shown here is derived from an EMBL/GenBank/DDBJ whole genome shotgun (WGS) entry which is preliminary data.</text>
</comment>
<reference evidence="2 3" key="1">
    <citation type="submission" date="2019-04" db="EMBL/GenBank/DDBJ databases">
        <title>Chromosome genome assembly for Takifugu flavidus.</title>
        <authorList>
            <person name="Xiao S."/>
        </authorList>
    </citation>
    <scope>NUCLEOTIDE SEQUENCE [LARGE SCALE GENOMIC DNA]</scope>
    <source>
        <strain evidence="2">HTHZ2018</strain>
        <tissue evidence="2">Muscle</tissue>
    </source>
</reference>
<feature type="region of interest" description="Disordered" evidence="1">
    <location>
        <begin position="1"/>
        <end position="54"/>
    </location>
</feature>
<dbReference type="AlphaFoldDB" id="A0A5C6N0X2"/>
<evidence type="ECO:0000256" key="1">
    <source>
        <dbReference type="SAM" id="MobiDB-lite"/>
    </source>
</evidence>
<dbReference type="Proteomes" id="UP000324091">
    <property type="component" value="Chromosome 6"/>
</dbReference>
<accession>A0A5C6N0X2</accession>
<evidence type="ECO:0000313" key="3">
    <source>
        <dbReference type="Proteomes" id="UP000324091"/>
    </source>
</evidence>
<sequence>MAGWVKREEKERRRRGEGEGEGEEEGEGEGEGEERRGEERRGEETMTQWGDRGLSGSRICKSEALSCQFSLDHGPSTSVAILPQERVVSVRNWEVKATLSTPMICSGDSPFTLPVTLVPTLHKDTREFLAACEVCARDLTPSKESTVILMEYDFGPGHLEKIMDKKDHTNTKGGWKKKMGSSKKKDWIGLN</sequence>
<evidence type="ECO:0000313" key="2">
    <source>
        <dbReference type="EMBL" id="TWW59320.1"/>
    </source>
</evidence>